<protein>
    <submittedName>
        <fullName evidence="1">Uncharacterized protein</fullName>
    </submittedName>
</protein>
<evidence type="ECO:0000313" key="1">
    <source>
        <dbReference type="EMBL" id="KAF6136109.1"/>
    </source>
</evidence>
<evidence type="ECO:0000313" key="2">
    <source>
        <dbReference type="Proteomes" id="UP000541444"/>
    </source>
</evidence>
<feature type="non-terminal residue" evidence="1">
    <location>
        <position position="1"/>
    </location>
</feature>
<dbReference type="EMBL" id="JACGCM010002762">
    <property type="protein sequence ID" value="KAF6136109.1"/>
    <property type="molecule type" value="Genomic_DNA"/>
</dbReference>
<gene>
    <name evidence="1" type="ORF">GIB67_043261</name>
</gene>
<reference evidence="1 2" key="1">
    <citation type="journal article" date="2020" name="IScience">
        <title>Genome Sequencing of the Endangered Kingdonia uniflora (Circaeasteraceae, Ranunculales) Reveals Potential Mechanisms of Evolutionary Specialization.</title>
        <authorList>
            <person name="Sun Y."/>
            <person name="Deng T."/>
            <person name="Zhang A."/>
            <person name="Moore M.J."/>
            <person name="Landis J.B."/>
            <person name="Lin N."/>
            <person name="Zhang H."/>
            <person name="Zhang X."/>
            <person name="Huang J."/>
            <person name="Zhang X."/>
            <person name="Sun H."/>
            <person name="Wang H."/>
        </authorList>
    </citation>
    <scope>NUCLEOTIDE SEQUENCE [LARGE SCALE GENOMIC DNA]</scope>
    <source>
        <strain evidence="1">TB1705</strain>
        <tissue evidence="1">Leaf</tissue>
    </source>
</reference>
<accession>A0A7J7L0J0</accession>
<organism evidence="1 2">
    <name type="scientific">Kingdonia uniflora</name>
    <dbReference type="NCBI Taxonomy" id="39325"/>
    <lineage>
        <taxon>Eukaryota</taxon>
        <taxon>Viridiplantae</taxon>
        <taxon>Streptophyta</taxon>
        <taxon>Embryophyta</taxon>
        <taxon>Tracheophyta</taxon>
        <taxon>Spermatophyta</taxon>
        <taxon>Magnoliopsida</taxon>
        <taxon>Ranunculales</taxon>
        <taxon>Circaeasteraceae</taxon>
        <taxon>Kingdonia</taxon>
    </lineage>
</organism>
<dbReference type="Proteomes" id="UP000541444">
    <property type="component" value="Unassembled WGS sequence"/>
</dbReference>
<name>A0A7J7L0J0_9MAGN</name>
<dbReference type="AlphaFoldDB" id="A0A7J7L0J0"/>
<comment type="caution">
    <text evidence="1">The sequence shown here is derived from an EMBL/GenBank/DDBJ whole genome shotgun (WGS) entry which is preliminary data.</text>
</comment>
<sequence>MASKLVRTKIVYGSKFQSEIRSRSNDLGFLGQIPERWNWVVRTTLNFVRTTLANFEKTHFF</sequence>
<keyword evidence="2" id="KW-1185">Reference proteome</keyword>
<proteinExistence type="predicted"/>